<dbReference type="Pfam" id="PF02145">
    <property type="entry name" value="Rap_GAP"/>
    <property type="match status" value="1"/>
</dbReference>
<evidence type="ECO:0000313" key="4">
    <source>
        <dbReference type="EMBL" id="KAJ2001257.1"/>
    </source>
</evidence>
<dbReference type="InterPro" id="IPR024584">
    <property type="entry name" value="Tuberin_N"/>
</dbReference>
<dbReference type="PANTHER" id="PTHR10063">
    <property type="entry name" value="TUBERIN"/>
    <property type="match status" value="1"/>
</dbReference>
<feature type="domain" description="Rap-GAP" evidence="3">
    <location>
        <begin position="1375"/>
        <end position="1620"/>
    </location>
</feature>
<name>A0A9W8EE81_9FUNG</name>
<reference evidence="4" key="1">
    <citation type="submission" date="2022-07" db="EMBL/GenBank/DDBJ databases">
        <title>Phylogenomic reconstructions and comparative analyses of Kickxellomycotina fungi.</title>
        <authorList>
            <person name="Reynolds N.K."/>
            <person name="Stajich J.E."/>
            <person name="Barry K."/>
            <person name="Grigoriev I.V."/>
            <person name="Crous P."/>
            <person name="Smith M.E."/>
        </authorList>
    </citation>
    <scope>NUCLEOTIDE SEQUENCE</scope>
    <source>
        <strain evidence="4">IMI 214461</strain>
    </source>
</reference>
<comment type="caution">
    <text evidence="4">The sequence shown here is derived from an EMBL/GenBank/DDBJ whole genome shotgun (WGS) entry which is preliminary data.</text>
</comment>
<accession>A0A9W8EE81</accession>
<feature type="compositionally biased region" description="Polar residues" evidence="2">
    <location>
        <begin position="22"/>
        <end position="32"/>
    </location>
</feature>
<sequence length="1675" mass="183662">MSKEGRSAFVSLFRNVLRSPFANDSGNASSPSRGLARASTSATAASTDTAATTTATPSLLNLHIGERPSPPPLLPSEHQPLPQLTQNHFQAAEQQATSAVNAAVQSVDESADLEPADALTLAQEFAGLDTDAPLDARLAALQSLVLELRCRPVVSIAGLWRVLAGTVNVAFADADEAEQGVAPPSAEQRADMRVLVLGLIASFACTNPNAASLGGGDSAQTRQEMLDVLAAADGWEEIALAAQSAVWASDCAPILPGDAMVWLKRAQGWVTLAASRCYPENSAGDPSQAPPEDASAALTAAIEFLSRTIGTEYPILDPDFISDITQLLCTQAAQTRPVSIDGMEEVAWVWTEPVHLYGVLHLLKTVIKYGALSQEVLGPGIMLMCTTVKIPECERICREIAGMLFTSCYMRDALLSMNLILSMGNTELNTRHIYTVSMTVYEAAVNGIVYFITQVMDTGPTGFQFSLRTGSCLPVLSKAAQSMHPDVLQMVLPYLCKIVNDDRAESMLPDDWNAVLSILLTTVSCRLDSSTLGETPDVSPLSYQYDCALQSVVGFFSRESSLAPIVLIRLLYDMREVLSDDIAQSMLRFMEARGSLRPGATSWAAELEVLMHLYYFDRSRSIALRRYMVRLCSRAFVEAAEISIAECGSMPIMMSVLEQLRLEDDDKVVDSVLEILSILLRRTRDSATFRRTLKCAINATVEPEFSRSTQSSQSPQQFGANAGDTSPTHHAFQPTLSNLLPLAPVGERVPSKDEQLFPSYRRIRSTIRCLLDVLEWRITITDIASERRYAQNGADSVELTHRLLDLLEEKTTFHSVQRDILSLFLRLHADSSLKLYVMHSDRDTIMDQRVSLYENARLRLVASSGDDGRGGSDGVDAPFPTNRYVRILADLVRTNIDFDTHCELCHGLMIQLGNTYLFSVCADEVQALVNCLIGLRKPGTYVYGQDLSTQLSATDKTKASTCLYGLFISVMHYKDLLTRDQQNALIINFRSGLIVASGALATPQICLHALTIGMLELPGVMVRLLPSALTQLAKVHSAAQFSLHLLEFVSSMSREKLLYANFQLDEYRMLFTVAVNYIRFHNNQRRRDVAALSTSPDASRAAENAPPTKTLVSDAALNQYVFVMAYQVIDFYYLSLKPAIKAEVVHSLVAGLLQSNYSRDHLDEANEVCVDMIMQNYRRTSEEVMNQEGGPAAEDLGPVVERSWIQHNGIVTIRAQVYGQMAQIIVRSPSGTTSTVVDLPAELKRKQVERADHIALSPPASPVTDSPTSTIGPSSSRSISRGGSIGRNRRIHSVTAQGPIGPGTEADMLPIGSVARLLRGELRLQSDMGRATRLPIKFGLAPCLAQDFITAYQGLVNIDPPKMLPVQSEAIARSLRVFDNTSTIDTHKVSVVYVGPGQTTEREILLNQQGSPAYWNFLRGLGNITRLSGLKGFSAGLDTSGNDSDGRYTIRWRDLIAQLVFHVGTLMPAREDKQEQIVRKKAHMGNDYVQIVFNESGRDYEFDTIPSQFNYVQIIVTPVDGRVPSHEEDSSWLHNKSADDEPRFVQLYKVRTQVNPNVPFVGPAMEPKLLTLTALSAFVRSIGIHAAILSQVFTSYNVADVSAAEFVSPWRARLRTIKRVRATAERENLARSSPPSSAQDTDELGDVPDDLALVITARQALGFLIGDLEASYGSK</sequence>
<feature type="compositionally biased region" description="Low complexity" evidence="2">
    <location>
        <begin position="36"/>
        <end position="56"/>
    </location>
</feature>
<dbReference type="Pfam" id="PF03542">
    <property type="entry name" value="Tuberin"/>
    <property type="match status" value="1"/>
</dbReference>
<feature type="compositionally biased region" description="Low complexity" evidence="2">
    <location>
        <begin position="1266"/>
        <end position="1282"/>
    </location>
</feature>
<dbReference type="InterPro" id="IPR000331">
    <property type="entry name" value="Rap/Ran_GAP_dom"/>
</dbReference>
<gene>
    <name evidence="4" type="primary">TSC2</name>
    <name evidence="4" type="ORF">H4R26_004226</name>
</gene>
<evidence type="ECO:0000259" key="3">
    <source>
        <dbReference type="PROSITE" id="PS50085"/>
    </source>
</evidence>
<dbReference type="GO" id="GO:0005737">
    <property type="term" value="C:cytoplasm"/>
    <property type="evidence" value="ECO:0007669"/>
    <property type="project" value="TreeGrafter"/>
</dbReference>
<dbReference type="InterPro" id="IPR027107">
    <property type="entry name" value="Tuberin/Ral-act_asu"/>
</dbReference>
<feature type="compositionally biased region" description="Low complexity" evidence="2">
    <location>
        <begin position="706"/>
        <end position="717"/>
    </location>
</feature>
<dbReference type="InterPro" id="IPR035974">
    <property type="entry name" value="Rap/Ran-GAP_sf"/>
</dbReference>
<protein>
    <submittedName>
        <fullName evidence="4">Tuberous sclerosis 2-like protein</fullName>
    </submittedName>
</protein>
<dbReference type="FunFam" id="3.40.50.11210:FF:000001">
    <property type="entry name" value="Ral GTPase-activating protein subunit alpha-1 isoform 1"/>
    <property type="match status" value="1"/>
</dbReference>
<feature type="region of interest" description="Disordered" evidence="2">
    <location>
        <begin position="20"/>
        <end position="58"/>
    </location>
</feature>
<dbReference type="GO" id="GO:0051056">
    <property type="term" value="P:regulation of small GTPase mediated signal transduction"/>
    <property type="evidence" value="ECO:0007669"/>
    <property type="project" value="InterPro"/>
</dbReference>
<proteinExistence type="predicted"/>
<dbReference type="GO" id="GO:0005096">
    <property type="term" value="F:GTPase activator activity"/>
    <property type="evidence" value="ECO:0007669"/>
    <property type="project" value="UniProtKB-KW"/>
</dbReference>
<evidence type="ECO:0000313" key="5">
    <source>
        <dbReference type="Proteomes" id="UP001150907"/>
    </source>
</evidence>
<keyword evidence="1" id="KW-0343">GTPase activation</keyword>
<keyword evidence="5" id="KW-1185">Reference proteome</keyword>
<feature type="region of interest" description="Disordered" evidence="2">
    <location>
        <begin position="1257"/>
        <end position="1305"/>
    </location>
</feature>
<dbReference type="Gene3D" id="3.40.50.11210">
    <property type="entry name" value="Rap/Ran-GAP"/>
    <property type="match status" value="1"/>
</dbReference>
<dbReference type="InterPro" id="IPR018515">
    <property type="entry name" value="Tuberin-type_domain"/>
</dbReference>
<feature type="region of interest" description="Disordered" evidence="2">
    <location>
        <begin position="705"/>
        <end position="730"/>
    </location>
</feature>
<dbReference type="PANTHER" id="PTHR10063:SF0">
    <property type="entry name" value="TUBERIN"/>
    <property type="match status" value="1"/>
</dbReference>
<dbReference type="Pfam" id="PF11864">
    <property type="entry name" value="DUF3384"/>
    <property type="match status" value="1"/>
</dbReference>
<organism evidence="4 5">
    <name type="scientific">Coemansia thaxteri</name>
    <dbReference type="NCBI Taxonomy" id="2663907"/>
    <lineage>
        <taxon>Eukaryota</taxon>
        <taxon>Fungi</taxon>
        <taxon>Fungi incertae sedis</taxon>
        <taxon>Zoopagomycota</taxon>
        <taxon>Kickxellomycotina</taxon>
        <taxon>Kickxellomycetes</taxon>
        <taxon>Kickxellales</taxon>
        <taxon>Kickxellaceae</taxon>
        <taxon>Coemansia</taxon>
    </lineage>
</organism>
<dbReference type="OrthoDB" id="19311at2759"/>
<evidence type="ECO:0000256" key="1">
    <source>
        <dbReference type="ARBA" id="ARBA00022468"/>
    </source>
</evidence>
<dbReference type="PROSITE" id="PS50085">
    <property type="entry name" value="RAPGAP"/>
    <property type="match status" value="1"/>
</dbReference>
<dbReference type="SUPFAM" id="SSF111347">
    <property type="entry name" value="Rap/Ran-GAP"/>
    <property type="match status" value="1"/>
</dbReference>
<dbReference type="GO" id="GO:0005634">
    <property type="term" value="C:nucleus"/>
    <property type="evidence" value="ECO:0007669"/>
    <property type="project" value="InterPro"/>
</dbReference>
<dbReference type="EMBL" id="JANBQF010000428">
    <property type="protein sequence ID" value="KAJ2001257.1"/>
    <property type="molecule type" value="Genomic_DNA"/>
</dbReference>
<dbReference type="Proteomes" id="UP001150907">
    <property type="component" value="Unassembled WGS sequence"/>
</dbReference>
<evidence type="ECO:0000256" key="2">
    <source>
        <dbReference type="SAM" id="MobiDB-lite"/>
    </source>
</evidence>